<reference evidence="1" key="2">
    <citation type="submission" date="2015-06" db="UniProtKB">
        <authorList>
            <consortium name="EnsemblMetazoa"/>
        </authorList>
    </citation>
    <scope>IDENTIFICATION</scope>
</reference>
<dbReference type="AlphaFoldDB" id="T1H558"/>
<organism evidence="1 2">
    <name type="scientific">Megaselia scalaris</name>
    <name type="common">Humpbacked fly</name>
    <name type="synonym">Phora scalaris</name>
    <dbReference type="NCBI Taxonomy" id="36166"/>
    <lineage>
        <taxon>Eukaryota</taxon>
        <taxon>Metazoa</taxon>
        <taxon>Ecdysozoa</taxon>
        <taxon>Arthropoda</taxon>
        <taxon>Hexapoda</taxon>
        <taxon>Insecta</taxon>
        <taxon>Pterygota</taxon>
        <taxon>Neoptera</taxon>
        <taxon>Endopterygota</taxon>
        <taxon>Diptera</taxon>
        <taxon>Brachycera</taxon>
        <taxon>Muscomorpha</taxon>
        <taxon>Platypezoidea</taxon>
        <taxon>Phoridae</taxon>
        <taxon>Megaseliini</taxon>
        <taxon>Megaselia</taxon>
    </lineage>
</organism>
<dbReference type="PANTHER" id="PTHR21705">
    <property type="entry name" value="RAI16 PROTEIN-RELATED"/>
    <property type="match status" value="1"/>
</dbReference>
<dbReference type="InterPro" id="IPR019384">
    <property type="entry name" value="FHIP"/>
</dbReference>
<evidence type="ECO:0000313" key="2">
    <source>
        <dbReference type="Proteomes" id="UP000015102"/>
    </source>
</evidence>
<proteinExistence type="predicted"/>
<keyword evidence="2" id="KW-1185">Reference proteome</keyword>
<protein>
    <submittedName>
        <fullName evidence="1">Uncharacterized protein</fullName>
    </submittedName>
</protein>
<dbReference type="STRING" id="36166.T1H558"/>
<accession>T1H558</accession>
<dbReference type="EMBL" id="CAQQ02155288">
    <property type="status" value="NOT_ANNOTATED_CDS"/>
    <property type="molecule type" value="Genomic_DNA"/>
</dbReference>
<reference evidence="2" key="1">
    <citation type="submission" date="2013-02" db="EMBL/GenBank/DDBJ databases">
        <authorList>
            <person name="Hughes D."/>
        </authorList>
    </citation>
    <scope>NUCLEOTIDE SEQUENCE</scope>
    <source>
        <strain>Durham</strain>
        <strain evidence="2">NC isolate 2 -- Noor lab</strain>
    </source>
</reference>
<evidence type="ECO:0000313" key="1">
    <source>
        <dbReference type="EnsemblMetazoa" id="MESCA011433-PA"/>
    </source>
</evidence>
<dbReference type="OMA" id="ISTIDWY"/>
<dbReference type="Proteomes" id="UP000015102">
    <property type="component" value="Unassembled WGS sequence"/>
</dbReference>
<dbReference type="Pfam" id="PF10257">
    <property type="entry name" value="RAI16-like"/>
    <property type="match status" value="1"/>
</dbReference>
<dbReference type="PANTHER" id="PTHR21705:SF11">
    <property type="entry name" value="FHIP FAMILY PROTEIN CG3558"/>
    <property type="match status" value="1"/>
</dbReference>
<dbReference type="EnsemblMetazoa" id="MESCA011433-RA">
    <property type="protein sequence ID" value="MESCA011433-PA"/>
    <property type="gene ID" value="MESCA011433"/>
</dbReference>
<sequence length="104" mass="11617">MALSKKNANIGTYIAKYSSMCPLLVTGLGGLYSRLPSSLEISTIDWYRITPDDVTDIPELTLFMNSLEFCNAVIQVAHDEIRYQLLDFLYQGFIVPVLGPAILQ</sequence>
<name>T1H558_MEGSC</name>
<dbReference type="HOGENOM" id="CLU_178011_0_0_1"/>